<feature type="compositionally biased region" description="Low complexity" evidence="1">
    <location>
        <begin position="134"/>
        <end position="152"/>
    </location>
</feature>
<protein>
    <submittedName>
        <fullName evidence="5">Mucin-2-like isoform X3</fullName>
    </submittedName>
</protein>
<keyword evidence="2" id="KW-1133">Transmembrane helix</keyword>
<feature type="compositionally biased region" description="Polar residues" evidence="1">
    <location>
        <begin position="31"/>
        <end position="48"/>
    </location>
</feature>
<dbReference type="RefSeq" id="XP_019645692.1">
    <property type="nucleotide sequence ID" value="XM_019790133.1"/>
</dbReference>
<accession>A0A6P5ARK7</accession>
<evidence type="ECO:0000313" key="4">
    <source>
        <dbReference type="Proteomes" id="UP000515135"/>
    </source>
</evidence>
<evidence type="ECO:0000313" key="5">
    <source>
        <dbReference type="RefSeq" id="XP_019645692.1"/>
    </source>
</evidence>
<feature type="compositionally biased region" description="Pro residues" evidence="1">
    <location>
        <begin position="195"/>
        <end position="208"/>
    </location>
</feature>
<feature type="compositionally biased region" description="Low complexity" evidence="1">
    <location>
        <begin position="173"/>
        <end position="194"/>
    </location>
</feature>
<feature type="compositionally biased region" description="Polar residues" evidence="1">
    <location>
        <begin position="157"/>
        <end position="172"/>
    </location>
</feature>
<keyword evidence="4" id="KW-1185">Reference proteome</keyword>
<feature type="signal peptide" evidence="3">
    <location>
        <begin position="1"/>
        <end position="28"/>
    </location>
</feature>
<feature type="region of interest" description="Disordered" evidence="1">
    <location>
        <begin position="31"/>
        <end position="247"/>
    </location>
</feature>
<evidence type="ECO:0000256" key="3">
    <source>
        <dbReference type="SAM" id="SignalP"/>
    </source>
</evidence>
<sequence length="340" mass="35865">MAAGSDVSKLCGLVFLSCFLLLPTVCVSQEGDTNNGTEVLQPNTTATSPGEGGEEVLTTKVPTQPPVELNTTSSAVEVDSKAPTPTPNGTAEATTAPGEVPSQTNGTTPAPGVVPSEANPNTTVVPSKGPEPSVTTKPATTPAVTPKANTTVEPQPVASTESKTEKASTPQETTKAITKPSTTTEYVAPTKKATPVPPTTPVPPPIRTEPPEKMTTQTVPPVHTTIQGATNNVTNTTQGDSNKVPQYHDNQTLDPALAFFVAVLVILVVIALVATIWWKQRRANFQTIGGDVPMSWFSKSGKRGFERLDDTEPMLNAMQLPNLFRKKDDLEESHLIANAR</sequence>
<dbReference type="OrthoDB" id="10042225at2759"/>
<gene>
    <name evidence="5" type="primary">LOC109486316</name>
</gene>
<dbReference type="AlphaFoldDB" id="A0A6P5ARK7"/>
<keyword evidence="2" id="KW-0812">Transmembrane</keyword>
<evidence type="ECO:0000256" key="1">
    <source>
        <dbReference type="SAM" id="MobiDB-lite"/>
    </source>
</evidence>
<keyword evidence="3" id="KW-0732">Signal</keyword>
<dbReference type="GeneID" id="109486316"/>
<feature type="chain" id="PRO_5027879067" evidence="3">
    <location>
        <begin position="29"/>
        <end position="340"/>
    </location>
</feature>
<feature type="transmembrane region" description="Helical" evidence="2">
    <location>
        <begin position="256"/>
        <end position="278"/>
    </location>
</feature>
<evidence type="ECO:0000256" key="2">
    <source>
        <dbReference type="SAM" id="Phobius"/>
    </source>
</evidence>
<name>A0A6P5ARK7_BRABE</name>
<dbReference type="Proteomes" id="UP000515135">
    <property type="component" value="Unplaced"/>
</dbReference>
<proteinExistence type="predicted"/>
<organism evidence="4 5">
    <name type="scientific">Branchiostoma belcheri</name>
    <name type="common">Amphioxus</name>
    <dbReference type="NCBI Taxonomy" id="7741"/>
    <lineage>
        <taxon>Eukaryota</taxon>
        <taxon>Metazoa</taxon>
        <taxon>Chordata</taxon>
        <taxon>Cephalochordata</taxon>
        <taxon>Leptocardii</taxon>
        <taxon>Amphioxiformes</taxon>
        <taxon>Branchiostomatidae</taxon>
        <taxon>Branchiostoma</taxon>
    </lineage>
</organism>
<reference evidence="5" key="1">
    <citation type="submission" date="2025-08" db="UniProtKB">
        <authorList>
            <consortium name="RefSeq"/>
        </authorList>
    </citation>
    <scope>IDENTIFICATION</scope>
    <source>
        <tissue evidence="5">Gonad</tissue>
    </source>
</reference>
<keyword evidence="2" id="KW-0472">Membrane</keyword>
<feature type="compositionally biased region" description="Polar residues" evidence="1">
    <location>
        <begin position="214"/>
        <end position="247"/>
    </location>
</feature>